<dbReference type="EMBL" id="JAAIUW010000007">
    <property type="protein sequence ID" value="KAF7823531.1"/>
    <property type="molecule type" value="Genomic_DNA"/>
</dbReference>
<reference evidence="1" key="1">
    <citation type="submission" date="2020-09" db="EMBL/GenBank/DDBJ databases">
        <title>Genome-Enabled Discovery of Anthraquinone Biosynthesis in Senna tora.</title>
        <authorList>
            <person name="Kang S.-H."/>
            <person name="Pandey R.P."/>
            <person name="Lee C.-M."/>
            <person name="Sim J.-S."/>
            <person name="Jeong J.-T."/>
            <person name="Choi B.-S."/>
            <person name="Jung M."/>
            <person name="Ginzburg D."/>
            <person name="Zhao K."/>
            <person name="Won S.Y."/>
            <person name="Oh T.-J."/>
            <person name="Yu Y."/>
            <person name="Kim N.-H."/>
            <person name="Lee O.R."/>
            <person name="Lee T.-H."/>
            <person name="Bashyal P."/>
            <person name="Kim T.-S."/>
            <person name="Lee W.-H."/>
            <person name="Kawkins C."/>
            <person name="Kim C.-K."/>
            <person name="Kim J.S."/>
            <person name="Ahn B.O."/>
            <person name="Rhee S.Y."/>
            <person name="Sohng J.K."/>
        </authorList>
    </citation>
    <scope>NUCLEOTIDE SEQUENCE</scope>
    <source>
        <tissue evidence="1">Leaf</tissue>
    </source>
</reference>
<dbReference type="Proteomes" id="UP000634136">
    <property type="component" value="Unassembled WGS sequence"/>
</dbReference>
<accession>A0A834TM62</accession>
<name>A0A834TM62_9FABA</name>
<proteinExistence type="predicted"/>
<evidence type="ECO:0000313" key="1">
    <source>
        <dbReference type="EMBL" id="KAF7823531.1"/>
    </source>
</evidence>
<dbReference type="AlphaFoldDB" id="A0A834TM62"/>
<protein>
    <submittedName>
        <fullName evidence="1">Uncharacterized protein</fullName>
    </submittedName>
</protein>
<sequence length="31" mass="3487">MKPNTLNIEDGVDIGINAIGITPSIERHRRR</sequence>
<gene>
    <name evidence="1" type="ORF">G2W53_021675</name>
</gene>
<comment type="caution">
    <text evidence="1">The sequence shown here is derived from an EMBL/GenBank/DDBJ whole genome shotgun (WGS) entry which is preliminary data.</text>
</comment>
<keyword evidence="2" id="KW-1185">Reference proteome</keyword>
<evidence type="ECO:0000313" key="2">
    <source>
        <dbReference type="Proteomes" id="UP000634136"/>
    </source>
</evidence>
<organism evidence="1 2">
    <name type="scientific">Senna tora</name>
    <dbReference type="NCBI Taxonomy" id="362788"/>
    <lineage>
        <taxon>Eukaryota</taxon>
        <taxon>Viridiplantae</taxon>
        <taxon>Streptophyta</taxon>
        <taxon>Embryophyta</taxon>
        <taxon>Tracheophyta</taxon>
        <taxon>Spermatophyta</taxon>
        <taxon>Magnoliopsida</taxon>
        <taxon>eudicotyledons</taxon>
        <taxon>Gunneridae</taxon>
        <taxon>Pentapetalae</taxon>
        <taxon>rosids</taxon>
        <taxon>fabids</taxon>
        <taxon>Fabales</taxon>
        <taxon>Fabaceae</taxon>
        <taxon>Caesalpinioideae</taxon>
        <taxon>Cassia clade</taxon>
        <taxon>Senna</taxon>
    </lineage>
</organism>